<protein>
    <submittedName>
        <fullName evidence="1">Uncharacterized protein</fullName>
    </submittedName>
</protein>
<organism evidence="1 2">
    <name type="scientific">Microbulbifer spongiae</name>
    <dbReference type="NCBI Taxonomy" id="2944933"/>
    <lineage>
        <taxon>Bacteria</taxon>
        <taxon>Pseudomonadati</taxon>
        <taxon>Pseudomonadota</taxon>
        <taxon>Gammaproteobacteria</taxon>
        <taxon>Cellvibrionales</taxon>
        <taxon>Microbulbiferaceae</taxon>
        <taxon>Microbulbifer</taxon>
    </lineage>
</organism>
<evidence type="ECO:0000313" key="2">
    <source>
        <dbReference type="Proteomes" id="UP001321520"/>
    </source>
</evidence>
<dbReference type="RefSeq" id="WP_301415973.1">
    <property type="nucleotide sequence ID" value="NZ_CP098023.1"/>
</dbReference>
<dbReference type="EMBL" id="CP098023">
    <property type="protein sequence ID" value="WKD50051.1"/>
    <property type="molecule type" value="Genomic_DNA"/>
</dbReference>
<gene>
    <name evidence="1" type="ORF">M8T91_01085</name>
</gene>
<reference evidence="1 2" key="1">
    <citation type="submission" date="2022-05" db="EMBL/GenBank/DDBJ databases">
        <title>Microbulbifer sp. nov., isolated from sponge.</title>
        <authorList>
            <person name="Gao L."/>
        </authorList>
    </citation>
    <scope>NUCLEOTIDE SEQUENCE [LARGE SCALE GENOMIC DNA]</scope>
    <source>
        <strain evidence="1 2">MI-G</strain>
    </source>
</reference>
<keyword evidence="2" id="KW-1185">Reference proteome</keyword>
<proteinExistence type="predicted"/>
<evidence type="ECO:0000313" key="1">
    <source>
        <dbReference type="EMBL" id="WKD50051.1"/>
    </source>
</evidence>
<name>A0ABY9ECG4_9GAMM</name>
<sequence length="89" mass="10202">MPILPCRLFQPVELGDYFTFTLVAIKENAIDLHIAPGRGNRVMRAVHLLQWLDEVYPLDEACALEEGPIEKPPAIIRPFKPRPDKKPER</sequence>
<accession>A0ABY9ECG4</accession>
<dbReference type="Proteomes" id="UP001321520">
    <property type="component" value="Chromosome"/>
</dbReference>